<dbReference type="Pfam" id="PF02518">
    <property type="entry name" value="HATPase_c"/>
    <property type="match status" value="1"/>
</dbReference>
<dbReference type="InterPro" id="IPR050736">
    <property type="entry name" value="Sensor_HK_Regulatory"/>
</dbReference>
<sequence>MNNRPLWKPMRPEELFSRLQLPFVAGIVFVVLAAGAAVPRLWTSEVLLIGVIVAGATSAVFLMPRRGWLLTPWGIVVPLLDVVALAFVRAALFPYIPTVGVLCLMPFAWIALRYRWQALFLVFLGGLFISALPLLMRVEQVATPLMLLNLVTLPFLATGISIGIHLAVQSFRRSRQQVEDAAVRLETTLEKSEDDALVLRTVLDTVNGAVAFYNAEGRPVLANRAAHKMAEVVGFRFDTPPFAGPHVRKADRTTPVPCQEQIVPRALRGDAIRNHLEWLGTPGNQMAILASSRRVHRPDGALLGTVIAAYDVTDLADAIEVREEFLTTVSHELRTPLTSVVGYTEHVIDVLGEDADRLGVANALGAISRNGDVLLERVAQLLTAGNKKMVLAPAVVDVAGLVEETVEVMVPLARQAGVDLSVECDENVIAELDARRIEQAVENVLTNAVKFTPRGGSVSVKVSRRADGEQVHIAITDTGIGMSADDKRRVFDRFYRSTEVRKNAVQGIGVGLSIVKSIVGAHGGDVTIESEPGQGTTIALHLPRMRAAIEPAAEFALSA</sequence>
<dbReference type="RefSeq" id="WP_052009463.1">
    <property type="nucleotide sequence ID" value="NZ_JFYO01000006.1"/>
</dbReference>
<dbReference type="AlphaFoldDB" id="A0A031FQD9"/>
<dbReference type="InterPro" id="IPR004358">
    <property type="entry name" value="Sig_transdc_His_kin-like_C"/>
</dbReference>
<dbReference type="Proteomes" id="UP000024001">
    <property type="component" value="Unassembled WGS sequence"/>
</dbReference>
<reference evidence="10 11" key="1">
    <citation type="submission" date="2014-03" db="EMBL/GenBank/DDBJ databases">
        <title>Draft Genome Sequences of 13 Willow Endophytes.</title>
        <authorList>
            <person name="Gan H.Y."/>
            <person name="Gan H.M."/>
            <person name="Savka M.A."/>
            <person name="Hudson A.O."/>
        </authorList>
    </citation>
    <scope>NUCLEOTIDE SEQUENCE [LARGE SCALE GENOMIC DNA]</scope>
    <source>
        <strain evidence="10 11">RIT293</strain>
    </source>
</reference>
<keyword evidence="6 10" id="KW-0418">Kinase</keyword>
<dbReference type="InterPro" id="IPR003594">
    <property type="entry name" value="HATPase_dom"/>
</dbReference>
<keyword evidence="7" id="KW-0902">Two-component regulatory system</keyword>
<keyword evidence="5" id="KW-0808">Transferase</keyword>
<feature type="transmembrane region" description="Helical" evidence="8">
    <location>
        <begin position="20"/>
        <end position="39"/>
    </location>
</feature>
<organism evidence="10 11">
    <name type="scientific">Microbacterium oleivorans</name>
    <dbReference type="NCBI Taxonomy" id="273677"/>
    <lineage>
        <taxon>Bacteria</taxon>
        <taxon>Bacillati</taxon>
        <taxon>Actinomycetota</taxon>
        <taxon>Actinomycetes</taxon>
        <taxon>Micrococcales</taxon>
        <taxon>Microbacteriaceae</taxon>
        <taxon>Microbacterium</taxon>
    </lineage>
</organism>
<proteinExistence type="predicted"/>
<dbReference type="EMBL" id="JFYO01000006">
    <property type="protein sequence ID" value="EZP26798.1"/>
    <property type="molecule type" value="Genomic_DNA"/>
</dbReference>
<dbReference type="InterPro" id="IPR005467">
    <property type="entry name" value="His_kinase_dom"/>
</dbReference>
<dbReference type="Gene3D" id="1.10.287.130">
    <property type="match status" value="1"/>
</dbReference>
<dbReference type="FunFam" id="3.30.565.10:FF:000006">
    <property type="entry name" value="Sensor histidine kinase WalK"/>
    <property type="match status" value="1"/>
</dbReference>
<dbReference type="PRINTS" id="PR00344">
    <property type="entry name" value="BCTRLSENSOR"/>
</dbReference>
<feature type="transmembrane region" description="Helical" evidence="8">
    <location>
        <begin position="46"/>
        <end position="64"/>
    </location>
</feature>
<dbReference type="GO" id="GO:0000155">
    <property type="term" value="F:phosphorelay sensor kinase activity"/>
    <property type="evidence" value="ECO:0007669"/>
    <property type="project" value="InterPro"/>
</dbReference>
<dbReference type="InterPro" id="IPR035965">
    <property type="entry name" value="PAS-like_dom_sf"/>
</dbReference>
<evidence type="ECO:0000256" key="7">
    <source>
        <dbReference type="ARBA" id="ARBA00023012"/>
    </source>
</evidence>
<keyword evidence="11" id="KW-1185">Reference proteome</keyword>
<evidence type="ECO:0000256" key="2">
    <source>
        <dbReference type="ARBA" id="ARBA00004236"/>
    </source>
</evidence>
<comment type="subcellular location">
    <subcellularLocation>
        <location evidence="2">Cell membrane</location>
    </subcellularLocation>
</comment>
<dbReference type="Gene3D" id="3.30.450.20">
    <property type="entry name" value="PAS domain"/>
    <property type="match status" value="1"/>
</dbReference>
<dbReference type="Pfam" id="PF00512">
    <property type="entry name" value="HisKA"/>
    <property type="match status" value="1"/>
</dbReference>
<dbReference type="EC" id="2.7.13.3" evidence="3"/>
<evidence type="ECO:0000313" key="10">
    <source>
        <dbReference type="EMBL" id="EZP26798.1"/>
    </source>
</evidence>
<dbReference type="PANTHER" id="PTHR43711:SF1">
    <property type="entry name" value="HISTIDINE KINASE 1"/>
    <property type="match status" value="1"/>
</dbReference>
<dbReference type="eggNOG" id="COG2205">
    <property type="taxonomic scope" value="Bacteria"/>
</dbReference>
<dbReference type="InterPro" id="IPR003661">
    <property type="entry name" value="HisK_dim/P_dom"/>
</dbReference>
<name>A0A031FQD9_9MICO</name>
<comment type="catalytic activity">
    <reaction evidence="1">
        <text>ATP + protein L-histidine = ADP + protein N-phospho-L-histidine.</text>
        <dbReference type="EC" id="2.7.13.3"/>
    </reaction>
</comment>
<evidence type="ECO:0000256" key="4">
    <source>
        <dbReference type="ARBA" id="ARBA00022553"/>
    </source>
</evidence>
<evidence type="ECO:0000256" key="8">
    <source>
        <dbReference type="SAM" id="Phobius"/>
    </source>
</evidence>
<feature type="transmembrane region" description="Helical" evidence="8">
    <location>
        <begin position="95"/>
        <end position="112"/>
    </location>
</feature>
<keyword evidence="8" id="KW-0812">Transmembrane</keyword>
<dbReference type="SMART" id="SM00387">
    <property type="entry name" value="HATPase_c"/>
    <property type="match status" value="1"/>
</dbReference>
<dbReference type="SUPFAM" id="SSF47384">
    <property type="entry name" value="Homodimeric domain of signal transducing histidine kinase"/>
    <property type="match status" value="1"/>
</dbReference>
<dbReference type="InterPro" id="IPR036097">
    <property type="entry name" value="HisK_dim/P_sf"/>
</dbReference>
<evidence type="ECO:0000256" key="6">
    <source>
        <dbReference type="ARBA" id="ARBA00022777"/>
    </source>
</evidence>
<dbReference type="PROSITE" id="PS50109">
    <property type="entry name" value="HIS_KIN"/>
    <property type="match status" value="1"/>
</dbReference>
<dbReference type="OrthoDB" id="9757990at2"/>
<gene>
    <name evidence="10" type="ORF">BW34_01999</name>
</gene>
<dbReference type="SMART" id="SM00388">
    <property type="entry name" value="HisKA"/>
    <property type="match status" value="1"/>
</dbReference>
<feature type="domain" description="Histidine kinase" evidence="9">
    <location>
        <begin position="328"/>
        <end position="546"/>
    </location>
</feature>
<feature type="transmembrane region" description="Helical" evidence="8">
    <location>
        <begin position="118"/>
        <end position="135"/>
    </location>
</feature>
<comment type="caution">
    <text evidence="10">The sequence shown here is derived from an EMBL/GenBank/DDBJ whole genome shotgun (WGS) entry which is preliminary data.</text>
</comment>
<dbReference type="GO" id="GO:0005886">
    <property type="term" value="C:plasma membrane"/>
    <property type="evidence" value="ECO:0007669"/>
    <property type="project" value="UniProtKB-SubCell"/>
</dbReference>
<evidence type="ECO:0000259" key="9">
    <source>
        <dbReference type="PROSITE" id="PS50109"/>
    </source>
</evidence>
<keyword evidence="4" id="KW-0597">Phosphoprotein</keyword>
<dbReference type="PANTHER" id="PTHR43711">
    <property type="entry name" value="TWO-COMPONENT HISTIDINE KINASE"/>
    <property type="match status" value="1"/>
</dbReference>
<evidence type="ECO:0000313" key="11">
    <source>
        <dbReference type="Proteomes" id="UP000024001"/>
    </source>
</evidence>
<dbReference type="InterPro" id="IPR036890">
    <property type="entry name" value="HATPase_C_sf"/>
</dbReference>
<protein>
    <recommendedName>
        <fullName evidence="3">histidine kinase</fullName>
        <ecNumber evidence="3">2.7.13.3</ecNumber>
    </recommendedName>
</protein>
<keyword evidence="8" id="KW-0472">Membrane</keyword>
<dbReference type="CDD" id="cd00082">
    <property type="entry name" value="HisKA"/>
    <property type="match status" value="1"/>
</dbReference>
<evidence type="ECO:0000256" key="5">
    <source>
        <dbReference type="ARBA" id="ARBA00022679"/>
    </source>
</evidence>
<dbReference type="PATRIC" id="fig|273677.3.peg.1982"/>
<dbReference type="SUPFAM" id="SSF55785">
    <property type="entry name" value="PYP-like sensor domain (PAS domain)"/>
    <property type="match status" value="1"/>
</dbReference>
<evidence type="ECO:0000256" key="1">
    <source>
        <dbReference type="ARBA" id="ARBA00000085"/>
    </source>
</evidence>
<evidence type="ECO:0000256" key="3">
    <source>
        <dbReference type="ARBA" id="ARBA00012438"/>
    </source>
</evidence>
<accession>A0A031FQD9</accession>
<dbReference type="SUPFAM" id="SSF55874">
    <property type="entry name" value="ATPase domain of HSP90 chaperone/DNA topoisomerase II/histidine kinase"/>
    <property type="match status" value="1"/>
</dbReference>
<dbReference type="Gene3D" id="3.30.565.10">
    <property type="entry name" value="Histidine kinase-like ATPase, C-terminal domain"/>
    <property type="match status" value="1"/>
</dbReference>
<feature type="transmembrane region" description="Helical" evidence="8">
    <location>
        <begin position="147"/>
        <end position="168"/>
    </location>
</feature>
<keyword evidence="8" id="KW-1133">Transmembrane helix</keyword>